<dbReference type="Proteomes" id="UP000005561">
    <property type="component" value="Unassembled WGS sequence"/>
</dbReference>
<dbReference type="EMBL" id="ACCL02000017">
    <property type="protein sequence ID" value="EET59627.1"/>
    <property type="molecule type" value="Genomic_DNA"/>
</dbReference>
<accession>C6LID0</accession>
<proteinExistence type="predicted"/>
<sequence>MYLHIITIHSGKYFVFLLYCHHNCCFTRSSSAYFNICLY</sequence>
<comment type="caution">
    <text evidence="1">The sequence shown here is derived from an EMBL/GenBank/DDBJ whole genome shotgun (WGS) entry which is preliminary data.</text>
</comment>
<protein>
    <submittedName>
        <fullName evidence="1">Uncharacterized protein</fullName>
    </submittedName>
</protein>
<reference evidence="1" key="1">
    <citation type="submission" date="2009-07" db="EMBL/GenBank/DDBJ databases">
        <authorList>
            <person name="Weinstock G."/>
            <person name="Sodergren E."/>
            <person name="Clifton S."/>
            <person name="Fulton L."/>
            <person name="Fulton B."/>
            <person name="Courtney L."/>
            <person name="Fronick C."/>
            <person name="Harrison M."/>
            <person name="Strong C."/>
            <person name="Farmer C."/>
            <person name="Delahaunty K."/>
            <person name="Markovic C."/>
            <person name="Hall O."/>
            <person name="Minx P."/>
            <person name="Tomlinson C."/>
            <person name="Mitreva M."/>
            <person name="Nelson J."/>
            <person name="Hou S."/>
            <person name="Wollam A."/>
            <person name="Pepin K.H."/>
            <person name="Johnson M."/>
            <person name="Bhonagiri V."/>
            <person name="Nash W.E."/>
            <person name="Warren W."/>
            <person name="Chinwalla A."/>
            <person name="Mardis E.R."/>
            <person name="Wilson R.K."/>
        </authorList>
    </citation>
    <scope>NUCLEOTIDE SEQUENCE [LARGE SCALE GENOMIC DNA]</scope>
    <source>
        <strain evidence="1">DSM 14469</strain>
    </source>
</reference>
<dbReference type="AlphaFoldDB" id="C6LID0"/>
<keyword evidence="2" id="KW-1185">Reference proteome</keyword>
<organism evidence="1 2">
    <name type="scientific">Marvinbryantia formatexigens DSM 14469</name>
    <dbReference type="NCBI Taxonomy" id="478749"/>
    <lineage>
        <taxon>Bacteria</taxon>
        <taxon>Bacillati</taxon>
        <taxon>Bacillota</taxon>
        <taxon>Clostridia</taxon>
        <taxon>Lachnospirales</taxon>
        <taxon>Lachnospiraceae</taxon>
        <taxon>Marvinbryantia</taxon>
    </lineage>
</organism>
<name>C6LID0_9FIRM</name>
<gene>
    <name evidence="1" type="ORF">BRYFOR_08485</name>
</gene>
<evidence type="ECO:0000313" key="1">
    <source>
        <dbReference type="EMBL" id="EET59627.1"/>
    </source>
</evidence>
<evidence type="ECO:0000313" key="2">
    <source>
        <dbReference type="Proteomes" id="UP000005561"/>
    </source>
</evidence>